<sequence length="273" mass="30347">MKKQQNAIIELADISKIYYQKSQLFHTGAGDVVALKDINLTINKGEIFGLVGQSGSGKTTAGRLLVKLENPTRGEIYLKGAPVSGLKGRELKEYRKQVQMIFQDPYQSLNPHLSIAETVMEPLIVHGAGTRESRRQKVLDTLETTGLVPATDFYDRYPHRLSGGQRQRVAIARAIVLEPEFIVADEPSSMLDATIAIQLFQVLLNIRERLGMTFLFITHNLAAAKYLCDRIAVIQNGVIVETGHTRDVIDHPSHPYTKTLIASQPSFDICPIL</sequence>
<dbReference type="InterPro" id="IPR013563">
    <property type="entry name" value="Oligopep_ABC_C"/>
</dbReference>
<keyword evidence="6" id="KW-1185">Reference proteome</keyword>
<dbReference type="AlphaFoldDB" id="A0A1W2D0B5"/>
<dbReference type="Pfam" id="PF08352">
    <property type="entry name" value="oligo_HPY"/>
    <property type="match status" value="1"/>
</dbReference>
<proteinExistence type="predicted"/>
<dbReference type="OrthoDB" id="9809450at2"/>
<evidence type="ECO:0000313" key="5">
    <source>
        <dbReference type="EMBL" id="SMC90428.1"/>
    </source>
</evidence>
<dbReference type="SUPFAM" id="SSF52540">
    <property type="entry name" value="P-loop containing nucleoside triphosphate hydrolases"/>
    <property type="match status" value="1"/>
</dbReference>
<accession>A0A1W2D0B5</accession>
<dbReference type="Pfam" id="PF00005">
    <property type="entry name" value="ABC_tran"/>
    <property type="match status" value="1"/>
</dbReference>
<keyword evidence="1" id="KW-0813">Transport</keyword>
<gene>
    <name evidence="5" type="ORF">SAMN02746065_11491</name>
</gene>
<dbReference type="Proteomes" id="UP000192418">
    <property type="component" value="Unassembled WGS sequence"/>
</dbReference>
<dbReference type="RefSeq" id="WP_139795825.1">
    <property type="nucleotide sequence ID" value="NZ_FWXY01000014.1"/>
</dbReference>
<dbReference type="Gene3D" id="3.40.50.300">
    <property type="entry name" value="P-loop containing nucleotide triphosphate hydrolases"/>
    <property type="match status" value="1"/>
</dbReference>
<protein>
    <submittedName>
        <fullName evidence="5">Peptide/nickel transport system ATP-binding protein</fullName>
    </submittedName>
</protein>
<organism evidence="5 6">
    <name type="scientific">Desulfocicer vacuolatum DSM 3385</name>
    <dbReference type="NCBI Taxonomy" id="1121400"/>
    <lineage>
        <taxon>Bacteria</taxon>
        <taxon>Pseudomonadati</taxon>
        <taxon>Thermodesulfobacteriota</taxon>
        <taxon>Desulfobacteria</taxon>
        <taxon>Desulfobacterales</taxon>
        <taxon>Desulfobacteraceae</taxon>
        <taxon>Desulfocicer</taxon>
    </lineage>
</organism>
<dbReference type="InterPro" id="IPR050319">
    <property type="entry name" value="ABC_transp_ATP-bind"/>
</dbReference>
<name>A0A1W2D0B5_9BACT</name>
<evidence type="ECO:0000259" key="4">
    <source>
        <dbReference type="PROSITE" id="PS50893"/>
    </source>
</evidence>
<dbReference type="EMBL" id="FWXY01000014">
    <property type="protein sequence ID" value="SMC90428.1"/>
    <property type="molecule type" value="Genomic_DNA"/>
</dbReference>
<dbReference type="SMART" id="SM00382">
    <property type="entry name" value="AAA"/>
    <property type="match status" value="1"/>
</dbReference>
<feature type="domain" description="ABC transporter" evidence="4">
    <location>
        <begin position="9"/>
        <end position="261"/>
    </location>
</feature>
<dbReference type="PANTHER" id="PTHR43776:SF8">
    <property type="entry name" value="ABC TRANSPORTER, ATP-BINDING PROTEIN"/>
    <property type="match status" value="1"/>
</dbReference>
<keyword evidence="2" id="KW-0547">Nucleotide-binding</keyword>
<keyword evidence="3 5" id="KW-0067">ATP-binding</keyword>
<dbReference type="PROSITE" id="PS00211">
    <property type="entry name" value="ABC_TRANSPORTER_1"/>
    <property type="match status" value="1"/>
</dbReference>
<reference evidence="5 6" key="1">
    <citation type="submission" date="2017-04" db="EMBL/GenBank/DDBJ databases">
        <authorList>
            <person name="Afonso C.L."/>
            <person name="Miller P.J."/>
            <person name="Scott M.A."/>
            <person name="Spackman E."/>
            <person name="Goraichik I."/>
            <person name="Dimitrov K.M."/>
            <person name="Suarez D.L."/>
            <person name="Swayne D.E."/>
        </authorList>
    </citation>
    <scope>NUCLEOTIDE SEQUENCE [LARGE SCALE GENOMIC DNA]</scope>
    <source>
        <strain evidence="5 6">DSM 3385</strain>
    </source>
</reference>
<dbReference type="CDD" id="cd03257">
    <property type="entry name" value="ABC_NikE_OppD_transporters"/>
    <property type="match status" value="1"/>
</dbReference>
<dbReference type="InterPro" id="IPR003439">
    <property type="entry name" value="ABC_transporter-like_ATP-bd"/>
</dbReference>
<dbReference type="PANTHER" id="PTHR43776">
    <property type="entry name" value="TRANSPORT ATP-BINDING PROTEIN"/>
    <property type="match status" value="1"/>
</dbReference>
<dbReference type="STRING" id="1121400.SAMN02746065_11491"/>
<dbReference type="PROSITE" id="PS50893">
    <property type="entry name" value="ABC_TRANSPORTER_2"/>
    <property type="match status" value="1"/>
</dbReference>
<dbReference type="GO" id="GO:0005524">
    <property type="term" value="F:ATP binding"/>
    <property type="evidence" value="ECO:0007669"/>
    <property type="project" value="UniProtKB-KW"/>
</dbReference>
<dbReference type="GO" id="GO:0016887">
    <property type="term" value="F:ATP hydrolysis activity"/>
    <property type="evidence" value="ECO:0007669"/>
    <property type="project" value="InterPro"/>
</dbReference>
<dbReference type="GO" id="GO:0015833">
    <property type="term" value="P:peptide transport"/>
    <property type="evidence" value="ECO:0007669"/>
    <property type="project" value="InterPro"/>
</dbReference>
<evidence type="ECO:0000256" key="3">
    <source>
        <dbReference type="ARBA" id="ARBA00022840"/>
    </source>
</evidence>
<dbReference type="GO" id="GO:0055085">
    <property type="term" value="P:transmembrane transport"/>
    <property type="evidence" value="ECO:0007669"/>
    <property type="project" value="UniProtKB-ARBA"/>
</dbReference>
<evidence type="ECO:0000256" key="1">
    <source>
        <dbReference type="ARBA" id="ARBA00022448"/>
    </source>
</evidence>
<evidence type="ECO:0000313" key="6">
    <source>
        <dbReference type="Proteomes" id="UP000192418"/>
    </source>
</evidence>
<dbReference type="InterPro" id="IPR027417">
    <property type="entry name" value="P-loop_NTPase"/>
</dbReference>
<dbReference type="InterPro" id="IPR003593">
    <property type="entry name" value="AAA+_ATPase"/>
</dbReference>
<dbReference type="InterPro" id="IPR017871">
    <property type="entry name" value="ABC_transporter-like_CS"/>
</dbReference>
<evidence type="ECO:0000256" key="2">
    <source>
        <dbReference type="ARBA" id="ARBA00022741"/>
    </source>
</evidence>